<organism evidence="1 2">
    <name type="scientific">Pendulispora albinea</name>
    <dbReference type="NCBI Taxonomy" id="2741071"/>
    <lineage>
        <taxon>Bacteria</taxon>
        <taxon>Pseudomonadati</taxon>
        <taxon>Myxococcota</taxon>
        <taxon>Myxococcia</taxon>
        <taxon>Myxococcales</taxon>
        <taxon>Sorangiineae</taxon>
        <taxon>Pendulisporaceae</taxon>
        <taxon>Pendulispora</taxon>
    </lineage>
</organism>
<protein>
    <submittedName>
        <fullName evidence="1">Uncharacterized protein</fullName>
    </submittedName>
</protein>
<dbReference type="RefSeq" id="WP_394823034.1">
    <property type="nucleotide sequence ID" value="NZ_CP089984.1"/>
</dbReference>
<accession>A0ABZ2LUX9</accession>
<evidence type="ECO:0000313" key="2">
    <source>
        <dbReference type="Proteomes" id="UP001370348"/>
    </source>
</evidence>
<evidence type="ECO:0000313" key="1">
    <source>
        <dbReference type="EMBL" id="WXB13424.1"/>
    </source>
</evidence>
<sequence length="194" mass="21487">MVGRAARENRCKGTNFLDFLRILRQESNEDVCDECIARLPDELRDALRYGAIVRGGWYPIRWYGALHTTARLTGAPQGFARTVGRISTIDDLSGGIYSSFLRIVSPGFLISGAARLFNRYYELGTMDVLESRRGFVRVGCRGCVGFDANIWQDVLGGCEGGLQAARAHDLRIRLVTGGDDGDEHASIEAYFSEQ</sequence>
<reference evidence="1 2" key="1">
    <citation type="submission" date="2021-12" db="EMBL/GenBank/DDBJ databases">
        <title>Discovery of the Pendulisporaceae a myxobacterial family with distinct sporulation behavior and unique specialized metabolism.</title>
        <authorList>
            <person name="Garcia R."/>
            <person name="Popoff A."/>
            <person name="Bader C.D."/>
            <person name="Loehr J."/>
            <person name="Walesch S."/>
            <person name="Walt C."/>
            <person name="Boldt J."/>
            <person name="Bunk B."/>
            <person name="Haeckl F.J.F.P.J."/>
            <person name="Gunesch A.P."/>
            <person name="Birkelbach J."/>
            <person name="Nuebel U."/>
            <person name="Pietschmann T."/>
            <person name="Bach T."/>
            <person name="Mueller R."/>
        </authorList>
    </citation>
    <scope>NUCLEOTIDE SEQUENCE [LARGE SCALE GENOMIC DNA]</scope>
    <source>
        <strain evidence="1 2">MSr11954</strain>
    </source>
</reference>
<keyword evidence="2" id="KW-1185">Reference proteome</keyword>
<name>A0ABZ2LUX9_9BACT</name>
<dbReference type="EMBL" id="CP089984">
    <property type="protein sequence ID" value="WXB13424.1"/>
    <property type="molecule type" value="Genomic_DNA"/>
</dbReference>
<gene>
    <name evidence="1" type="ORF">LZC94_36970</name>
</gene>
<proteinExistence type="predicted"/>
<dbReference type="Proteomes" id="UP001370348">
    <property type="component" value="Chromosome"/>
</dbReference>